<dbReference type="EMBL" id="CP062983">
    <property type="protein sequence ID" value="QPC81729.1"/>
    <property type="molecule type" value="Genomic_DNA"/>
</dbReference>
<feature type="region of interest" description="Disordered" evidence="1">
    <location>
        <begin position="27"/>
        <end position="56"/>
    </location>
</feature>
<protein>
    <submittedName>
        <fullName evidence="2">Uncharacterized protein</fullName>
    </submittedName>
</protein>
<dbReference type="KEGG" id="pmet:G4Y79_18840"/>
<evidence type="ECO:0000313" key="2">
    <source>
        <dbReference type="EMBL" id="QPC81729.1"/>
    </source>
</evidence>
<keyword evidence="3" id="KW-1185">Reference proteome</keyword>
<gene>
    <name evidence="2" type="ORF">G4Y79_18840</name>
</gene>
<organism evidence="2 3">
    <name type="scientific">Phototrophicus methaneseepsis</name>
    <dbReference type="NCBI Taxonomy" id="2710758"/>
    <lineage>
        <taxon>Bacteria</taxon>
        <taxon>Bacillati</taxon>
        <taxon>Chloroflexota</taxon>
        <taxon>Candidatus Thermofontia</taxon>
        <taxon>Phototrophicales</taxon>
        <taxon>Phototrophicaceae</taxon>
        <taxon>Phototrophicus</taxon>
    </lineage>
</organism>
<dbReference type="AlphaFoldDB" id="A0A7S8E7E7"/>
<evidence type="ECO:0000313" key="3">
    <source>
        <dbReference type="Proteomes" id="UP000594468"/>
    </source>
</evidence>
<reference evidence="2 3" key="1">
    <citation type="submission" date="2020-02" db="EMBL/GenBank/DDBJ databases">
        <authorList>
            <person name="Zheng R.K."/>
            <person name="Sun C.M."/>
        </authorList>
    </citation>
    <scope>NUCLEOTIDE SEQUENCE [LARGE SCALE GENOMIC DNA]</scope>
    <source>
        <strain evidence="3">rifampicinis</strain>
    </source>
</reference>
<feature type="compositionally biased region" description="Basic and acidic residues" evidence="1">
    <location>
        <begin position="32"/>
        <end position="46"/>
    </location>
</feature>
<accession>A0A7S8E7E7</accession>
<dbReference type="RefSeq" id="WP_195169800.1">
    <property type="nucleotide sequence ID" value="NZ_CP062983.1"/>
</dbReference>
<sequence length="56" mass="6321">MSTKSNKPEEMLLRVIRVAELLAKGAAITAENRQDSQPTRETDPEQKTQAMHFHVS</sequence>
<dbReference type="Proteomes" id="UP000594468">
    <property type="component" value="Chromosome"/>
</dbReference>
<evidence type="ECO:0000256" key="1">
    <source>
        <dbReference type="SAM" id="MobiDB-lite"/>
    </source>
</evidence>
<name>A0A7S8E7E7_9CHLR</name>
<proteinExistence type="predicted"/>